<dbReference type="PANTHER" id="PTHR11334">
    <property type="entry name" value="MAS-RELATED G-PROTEIN COUPLED RECEPTOR"/>
    <property type="match status" value="1"/>
</dbReference>
<feature type="transmembrane region" description="Helical" evidence="9">
    <location>
        <begin position="79"/>
        <end position="103"/>
    </location>
</feature>
<dbReference type="SUPFAM" id="SSF81321">
    <property type="entry name" value="Family A G protein-coupled receptor-like"/>
    <property type="match status" value="1"/>
</dbReference>
<keyword evidence="5 9" id="KW-0472">Membrane</keyword>
<dbReference type="RefSeq" id="XP_060033281.1">
    <property type="nucleotide sequence ID" value="XM_060177298.1"/>
</dbReference>
<dbReference type="PROSITE" id="PS50262">
    <property type="entry name" value="G_PROTEIN_RECEP_F1_2"/>
    <property type="match status" value="1"/>
</dbReference>
<sequence length="337" mass="35333">MAGNCSWETQPTSKSKVQQLCPGAPPELCGRGFLSMEQLSPGPPPAPALYAALLLGLLGLLGNALVLRVLGCGARRGPFAVYLLHLAGADATFLLSRALAAALSAGPVGGAPAAYLGALCRLAGLCGLLAGVGLLPALSAERLACVLWPGWFWRRRPAHLAAVACGLLWALALLATGLHHYFCAFLGPAGAAACGRADAGLGVLLFLVCCPLMVLPCLALVLLAECRAPRRRPSAKLTHVVLALVAVFLVSSIYLGVDCFLFWVFHIPAPFPEYVTDLCLSLNAGAKPVVYFLAGRDRSQRLWEPFRVVLQRALRDGGEPGEPGEALEMQAPRGNSA</sequence>
<evidence type="ECO:0000256" key="1">
    <source>
        <dbReference type="ARBA" id="ARBA00004141"/>
    </source>
</evidence>
<evidence type="ECO:0000256" key="9">
    <source>
        <dbReference type="SAM" id="Phobius"/>
    </source>
</evidence>
<evidence type="ECO:0000256" key="5">
    <source>
        <dbReference type="ARBA" id="ARBA00023136"/>
    </source>
</evidence>
<dbReference type="PRINTS" id="PR02108">
    <property type="entry name" value="MRGPCRFAMILY"/>
</dbReference>
<feature type="transmembrane region" description="Helical" evidence="9">
    <location>
        <begin position="115"/>
        <end position="138"/>
    </location>
</feature>
<reference evidence="12 13" key="1">
    <citation type="submission" date="2025-05" db="UniProtKB">
        <authorList>
            <consortium name="RefSeq"/>
        </authorList>
    </citation>
    <scope>IDENTIFICATION</scope>
</reference>
<name>A0ABM3W9N3_ERIEU</name>
<feature type="domain" description="G-protein coupled receptors family 1 profile" evidence="10">
    <location>
        <begin position="62"/>
        <end position="291"/>
    </location>
</feature>
<keyword evidence="7" id="KW-0807">Transducer</keyword>
<evidence type="ECO:0000313" key="12">
    <source>
        <dbReference type="RefSeq" id="XP_060033280.1"/>
    </source>
</evidence>
<evidence type="ECO:0000256" key="7">
    <source>
        <dbReference type="ARBA" id="ARBA00023224"/>
    </source>
</evidence>
<evidence type="ECO:0000259" key="10">
    <source>
        <dbReference type="PROSITE" id="PS50262"/>
    </source>
</evidence>
<proteinExistence type="predicted"/>
<evidence type="ECO:0000313" key="11">
    <source>
        <dbReference type="Proteomes" id="UP001652624"/>
    </source>
</evidence>
<dbReference type="GeneID" id="103109692"/>
<evidence type="ECO:0000256" key="8">
    <source>
        <dbReference type="SAM" id="MobiDB-lite"/>
    </source>
</evidence>
<feature type="region of interest" description="Disordered" evidence="8">
    <location>
        <begin position="315"/>
        <end position="337"/>
    </location>
</feature>
<keyword evidence="3 9" id="KW-1133">Transmembrane helix</keyword>
<keyword evidence="2 9" id="KW-0812">Transmembrane</keyword>
<feature type="transmembrane region" description="Helical" evidence="9">
    <location>
        <begin position="48"/>
        <end position="67"/>
    </location>
</feature>
<dbReference type="PRINTS" id="PR02112">
    <property type="entry name" value="MRGPCRF"/>
</dbReference>
<keyword evidence="4" id="KW-0297">G-protein coupled receptor</keyword>
<dbReference type="InterPro" id="IPR017452">
    <property type="entry name" value="GPCR_Rhodpsn_7TM"/>
</dbReference>
<dbReference type="Proteomes" id="UP001652624">
    <property type="component" value="Chromosome 17"/>
</dbReference>
<evidence type="ECO:0000256" key="6">
    <source>
        <dbReference type="ARBA" id="ARBA00023170"/>
    </source>
</evidence>
<comment type="subcellular location">
    <subcellularLocation>
        <location evidence="1">Membrane</location>
        <topology evidence="1">Multi-pass membrane protein</topology>
    </subcellularLocation>
</comment>
<evidence type="ECO:0000256" key="4">
    <source>
        <dbReference type="ARBA" id="ARBA00023040"/>
    </source>
</evidence>
<dbReference type="PANTHER" id="PTHR11334:SF3">
    <property type="entry name" value="MAS-RELATED G-PROTEIN COUPLED RECEPTOR MEMBER F"/>
    <property type="match status" value="1"/>
</dbReference>
<protein>
    <submittedName>
        <fullName evidence="12 13">Mas-related G-protein coupled receptor member F isoform X1</fullName>
    </submittedName>
</protein>
<gene>
    <name evidence="12 13" type="primary">MRGPRF</name>
</gene>
<keyword evidence="11" id="KW-1185">Reference proteome</keyword>
<organism evidence="11 12">
    <name type="scientific">Erinaceus europaeus</name>
    <name type="common">Western European hedgehog</name>
    <dbReference type="NCBI Taxonomy" id="9365"/>
    <lineage>
        <taxon>Eukaryota</taxon>
        <taxon>Metazoa</taxon>
        <taxon>Chordata</taxon>
        <taxon>Craniata</taxon>
        <taxon>Vertebrata</taxon>
        <taxon>Euteleostomi</taxon>
        <taxon>Mammalia</taxon>
        <taxon>Eutheria</taxon>
        <taxon>Laurasiatheria</taxon>
        <taxon>Eulipotyphla</taxon>
        <taxon>Erinaceidae</taxon>
        <taxon>Erinaceinae</taxon>
        <taxon>Erinaceus</taxon>
    </lineage>
</organism>
<dbReference type="Gene3D" id="1.20.1070.10">
    <property type="entry name" value="Rhodopsin 7-helix transmembrane proteins"/>
    <property type="match status" value="1"/>
</dbReference>
<dbReference type="RefSeq" id="XP_060033280.1">
    <property type="nucleotide sequence ID" value="XM_060177297.1"/>
</dbReference>
<dbReference type="InterPro" id="IPR026228">
    <property type="entry name" value="MRGPCRF"/>
</dbReference>
<feature type="transmembrane region" description="Helical" evidence="9">
    <location>
        <begin position="159"/>
        <end position="182"/>
    </location>
</feature>
<keyword evidence="6 12" id="KW-0675">Receptor</keyword>
<evidence type="ECO:0000256" key="2">
    <source>
        <dbReference type="ARBA" id="ARBA00022692"/>
    </source>
</evidence>
<evidence type="ECO:0000313" key="13">
    <source>
        <dbReference type="RefSeq" id="XP_060033281.1"/>
    </source>
</evidence>
<feature type="transmembrane region" description="Helical" evidence="9">
    <location>
        <begin position="237"/>
        <end position="265"/>
    </location>
</feature>
<accession>A0ABM3W9N3</accession>
<evidence type="ECO:0000256" key="3">
    <source>
        <dbReference type="ARBA" id="ARBA00022989"/>
    </source>
</evidence>
<dbReference type="InterPro" id="IPR026234">
    <property type="entry name" value="MRGPCRFAMILY"/>
</dbReference>
<feature type="transmembrane region" description="Helical" evidence="9">
    <location>
        <begin position="202"/>
        <end position="225"/>
    </location>
</feature>